<dbReference type="GeneID" id="3702446"/>
<dbReference type="RefSeq" id="WP_011322327.1">
    <property type="nucleotide sequence ID" value="NC_007426.1"/>
</dbReference>
<dbReference type="OrthoDB" id="86287at2157"/>
<accession>A0A1U7EUQ4</accession>
<dbReference type="STRING" id="348780.NP_1200A"/>
<gene>
    <name evidence="2" type="primary">abc26p</name>
    <name evidence="2" type="ordered locus">NP_1200A</name>
</gene>
<dbReference type="KEGG" id="nph:NP_1200A"/>
<dbReference type="Pfam" id="PF12679">
    <property type="entry name" value="ABC2_membrane_2"/>
    <property type="match status" value="1"/>
</dbReference>
<dbReference type="GO" id="GO:0140359">
    <property type="term" value="F:ABC-type transporter activity"/>
    <property type="evidence" value="ECO:0007669"/>
    <property type="project" value="InterPro"/>
</dbReference>
<evidence type="ECO:0000313" key="3">
    <source>
        <dbReference type="Proteomes" id="UP000002698"/>
    </source>
</evidence>
<evidence type="ECO:0000256" key="1">
    <source>
        <dbReference type="SAM" id="Phobius"/>
    </source>
</evidence>
<proteinExistence type="predicted"/>
<organism evidence="2 3">
    <name type="scientific">Natronomonas pharaonis (strain ATCC 35678 / DSM 2160 / CIP 103997 / JCM 8858 / NBRC 14720 / NCIMB 2260 / Gabara)</name>
    <name type="common">Halobacterium pharaonis</name>
    <dbReference type="NCBI Taxonomy" id="348780"/>
    <lineage>
        <taxon>Archaea</taxon>
        <taxon>Methanobacteriati</taxon>
        <taxon>Methanobacteriota</taxon>
        <taxon>Stenosarchaea group</taxon>
        <taxon>Halobacteria</taxon>
        <taxon>Halobacteriales</taxon>
        <taxon>Natronomonadaceae</taxon>
        <taxon>Natronomonas</taxon>
    </lineage>
</organism>
<keyword evidence="1" id="KW-1133">Transmembrane helix</keyword>
<feature type="transmembrane region" description="Helical" evidence="1">
    <location>
        <begin position="169"/>
        <end position="192"/>
    </location>
</feature>
<dbReference type="eggNOG" id="arCOG02440">
    <property type="taxonomic scope" value="Archaea"/>
</dbReference>
<dbReference type="EnsemblBacteria" id="CAI48691">
    <property type="protein sequence ID" value="CAI48691"/>
    <property type="gene ID" value="NP_1200A"/>
</dbReference>
<dbReference type="Proteomes" id="UP000002698">
    <property type="component" value="Chromosome"/>
</dbReference>
<sequence>MKRSLRTLAERDFRDPFRSRSAWPTLVLFAAVFGLFVYALGPSPGPSRPEFGQLLVAIVYFLVPLAALQFGYDRLSGPRQTGEVRLLLAPPHSRRDLLLGTALGRSAFTALVIVVGYLAAAAVFVVTVGLPAAMLTLGGLAAALGLGVAMTAIAVGASAATATTARSGMVAIGAYFLFLLWDMVLFGLRFALNGFSLPEGPQPAWAELLAELSPMEAYMNLNASLFSGEVAPDVVTASPPVAVALLVAWTVAPLLVGYARLRAVDL</sequence>
<dbReference type="PANTHER" id="PTHR43471:SF1">
    <property type="entry name" value="ABC TRANSPORTER PERMEASE PROTEIN NOSY-RELATED"/>
    <property type="match status" value="1"/>
</dbReference>
<dbReference type="PANTHER" id="PTHR43471">
    <property type="entry name" value="ABC TRANSPORTER PERMEASE"/>
    <property type="match status" value="1"/>
</dbReference>
<keyword evidence="1" id="KW-0812">Transmembrane</keyword>
<dbReference type="AlphaFoldDB" id="A0A1U7EUQ4"/>
<dbReference type="EMBL" id="CR936257">
    <property type="protein sequence ID" value="CAI48691.1"/>
    <property type="molecule type" value="Genomic_DNA"/>
</dbReference>
<keyword evidence="3" id="KW-1185">Reference proteome</keyword>
<protein>
    <submittedName>
        <fullName evidence="2">ABC-type transport system permease protein</fullName>
    </submittedName>
</protein>
<feature type="transmembrane region" description="Helical" evidence="1">
    <location>
        <begin position="241"/>
        <end position="261"/>
    </location>
</feature>
<evidence type="ECO:0000313" key="2">
    <source>
        <dbReference type="EMBL" id="CAI48691.1"/>
    </source>
</evidence>
<feature type="transmembrane region" description="Helical" evidence="1">
    <location>
        <begin position="21"/>
        <end position="39"/>
    </location>
</feature>
<feature type="transmembrane region" description="Helical" evidence="1">
    <location>
        <begin position="132"/>
        <end position="157"/>
    </location>
</feature>
<name>A0A1U7EUQ4_NATPD</name>
<dbReference type="GO" id="GO:0005886">
    <property type="term" value="C:plasma membrane"/>
    <property type="evidence" value="ECO:0007669"/>
    <property type="project" value="UniProtKB-SubCell"/>
</dbReference>
<feature type="transmembrane region" description="Helical" evidence="1">
    <location>
        <begin position="51"/>
        <end position="72"/>
    </location>
</feature>
<keyword evidence="1" id="KW-0472">Membrane</keyword>
<reference evidence="2 3" key="1">
    <citation type="journal article" date="2005" name="Genome Res.">
        <title>Living with two extremes: conclusions from the genome sequence of Natronomonas pharaonis.</title>
        <authorList>
            <person name="Falb M."/>
            <person name="Pfeiffer F."/>
            <person name="Palm P."/>
            <person name="Rodewald K."/>
            <person name="Hickmann V."/>
            <person name="Tittor J."/>
            <person name="Oesterhelt D."/>
        </authorList>
    </citation>
    <scope>NUCLEOTIDE SEQUENCE [LARGE SCALE GENOMIC DNA]</scope>
    <source>
        <strain evidence="3">ATCC 35678 / DSM 2160 / CIP 103997 / JCM 8858 / NBRC 14720 / NCIMB 2260 / Gabara</strain>
    </source>
</reference>
<dbReference type="HOGENOM" id="CLU_071765_0_1_2"/>
<feature type="transmembrane region" description="Helical" evidence="1">
    <location>
        <begin position="102"/>
        <end position="126"/>
    </location>
</feature>